<dbReference type="GO" id="GO:0006777">
    <property type="term" value="P:Mo-molybdopterin cofactor biosynthetic process"/>
    <property type="evidence" value="ECO:0007669"/>
    <property type="project" value="UniProtKB-UniRule"/>
</dbReference>
<evidence type="ECO:0000256" key="6">
    <source>
        <dbReference type="PIRNR" id="PIRNR006443"/>
    </source>
</evidence>
<evidence type="ECO:0000256" key="3">
    <source>
        <dbReference type="ARBA" id="ARBA00022741"/>
    </source>
</evidence>
<evidence type="ECO:0000256" key="1">
    <source>
        <dbReference type="ARBA" id="ARBA00006112"/>
    </source>
</evidence>
<dbReference type="EMBL" id="CP009048">
    <property type="protein sequence ID" value="AIL62141.1"/>
    <property type="molecule type" value="Genomic_DNA"/>
</dbReference>
<dbReference type="GO" id="GO:0005829">
    <property type="term" value="C:cytosol"/>
    <property type="evidence" value="ECO:0007669"/>
    <property type="project" value="TreeGrafter"/>
</dbReference>
<dbReference type="NCBIfam" id="TIGR00177">
    <property type="entry name" value="molyb_syn"/>
    <property type="match status" value="1"/>
</dbReference>
<dbReference type="eggNOG" id="COG0521">
    <property type="taxonomic scope" value="Bacteria"/>
</dbReference>
<keyword evidence="3" id="KW-0547">Nucleotide-binding</keyword>
<dbReference type="AlphaFoldDB" id="A0A077FFW3"/>
<dbReference type="InterPro" id="IPR013484">
    <property type="entry name" value="MoaB_proteobac"/>
</dbReference>
<dbReference type="SMART" id="SM00852">
    <property type="entry name" value="MoCF_biosynth"/>
    <property type="match status" value="1"/>
</dbReference>
<evidence type="ECO:0000256" key="2">
    <source>
        <dbReference type="ARBA" id="ARBA00015262"/>
    </source>
</evidence>
<evidence type="ECO:0000256" key="5">
    <source>
        <dbReference type="ARBA" id="ARBA00055616"/>
    </source>
</evidence>
<dbReference type="InterPro" id="IPR036425">
    <property type="entry name" value="MoaB/Mog-like_dom_sf"/>
</dbReference>
<evidence type="ECO:0000259" key="7">
    <source>
        <dbReference type="SMART" id="SM00852"/>
    </source>
</evidence>
<dbReference type="FunFam" id="3.40.980.10:FF:000003">
    <property type="entry name" value="Molybdenum cofactor biosynthesis protein B"/>
    <property type="match status" value="1"/>
</dbReference>
<evidence type="ECO:0000313" key="8">
    <source>
        <dbReference type="EMBL" id="AIL62141.1"/>
    </source>
</evidence>
<accession>A0A077FFW3</accession>
<dbReference type="NCBIfam" id="TIGR02667">
    <property type="entry name" value="moaB_proteo"/>
    <property type="match status" value="1"/>
</dbReference>
<protein>
    <recommendedName>
        <fullName evidence="2 6">Molybdenum cofactor biosynthesis protein B</fullName>
    </recommendedName>
</protein>
<dbReference type="Pfam" id="PF00994">
    <property type="entry name" value="MoCF_biosynth"/>
    <property type="match status" value="1"/>
</dbReference>
<reference evidence="8 9" key="1">
    <citation type="submission" date="2014-07" db="EMBL/GenBank/DDBJ databases">
        <authorList>
            <person name="Lee K."/>
            <person name="Lim J.Y."/>
            <person name="Hwang I."/>
        </authorList>
    </citation>
    <scope>NUCLEOTIDE SEQUENCE [LARGE SCALE GENOMIC DNA]</scope>
    <source>
        <strain evidence="8 9">KL28</strain>
    </source>
</reference>
<dbReference type="PANTHER" id="PTHR43232">
    <property type="entry name" value="MOLYBDENUM COFACTOR BIOSYNTHESIS PROTEIN B"/>
    <property type="match status" value="1"/>
</dbReference>
<dbReference type="CDD" id="cd00886">
    <property type="entry name" value="MogA_MoaB"/>
    <property type="match status" value="1"/>
</dbReference>
<dbReference type="Proteomes" id="UP000028931">
    <property type="component" value="Chromosome"/>
</dbReference>
<comment type="similarity">
    <text evidence="1 6">Belongs to the MoaB/Mog family.</text>
</comment>
<comment type="pathway">
    <text evidence="6">Cofactor biosynthesis; molybdopterin biosynthesis.</text>
</comment>
<keyword evidence="4" id="KW-0342">GTP-binding</keyword>
<dbReference type="RefSeq" id="WP_038611825.1">
    <property type="nucleotide sequence ID" value="NZ_CP009048.1"/>
</dbReference>
<dbReference type="SUPFAM" id="SSF53218">
    <property type="entry name" value="Molybdenum cofactor biosynthesis proteins"/>
    <property type="match status" value="1"/>
</dbReference>
<sequence length="181" mass="19355">MSVKMDAVFVPVNIAVLTVSDTRTFATDTSGELLATRAVEMGHRLVARELVKDDVYKIRAQVATWIADDQVQVVLVTGGTGFTARDSTPEAVACLLDKHIDGFGELFRALSILDIGTSTVQTRALAGLANGTLVCCLPGSTGACRTAWEGILAEQLDARHRPCNFVAHLKPGNLCGSRQEQ</sequence>
<dbReference type="OrthoDB" id="9784492at2"/>
<dbReference type="PIRSF" id="PIRSF006443">
    <property type="entry name" value="MoaB"/>
    <property type="match status" value="1"/>
</dbReference>
<evidence type="ECO:0000256" key="4">
    <source>
        <dbReference type="ARBA" id="ARBA00023134"/>
    </source>
</evidence>
<evidence type="ECO:0000313" key="9">
    <source>
        <dbReference type="Proteomes" id="UP000028931"/>
    </source>
</evidence>
<proteinExistence type="inferred from homology"/>
<dbReference type="HOGENOM" id="CLU_077358_2_2_6"/>
<dbReference type="KEGG" id="palk:PSAKL28_29510"/>
<dbReference type="InterPro" id="IPR012245">
    <property type="entry name" value="MoaB"/>
</dbReference>
<dbReference type="InterPro" id="IPR001453">
    <property type="entry name" value="MoaB/Mog_dom"/>
</dbReference>
<feature type="domain" description="MoaB/Mog" evidence="7">
    <location>
        <begin position="15"/>
        <end position="159"/>
    </location>
</feature>
<gene>
    <name evidence="8" type="ORF">PSAKL28_29510</name>
</gene>
<keyword evidence="6" id="KW-0501">Molybdenum cofactor biosynthesis</keyword>
<dbReference type="PANTHER" id="PTHR43232:SF2">
    <property type="entry name" value="MOLYBDENUM COFACTOR BIOSYNTHESIS PROTEIN B"/>
    <property type="match status" value="1"/>
</dbReference>
<name>A0A077FFW3_9PSED</name>
<organism evidence="8 9">
    <name type="scientific">Pseudomonas alkylphenolica</name>
    <dbReference type="NCBI Taxonomy" id="237609"/>
    <lineage>
        <taxon>Bacteria</taxon>
        <taxon>Pseudomonadati</taxon>
        <taxon>Pseudomonadota</taxon>
        <taxon>Gammaproteobacteria</taxon>
        <taxon>Pseudomonadales</taxon>
        <taxon>Pseudomonadaceae</taxon>
        <taxon>Pseudomonas</taxon>
    </lineage>
</organism>
<dbReference type="Gene3D" id="3.40.980.10">
    <property type="entry name" value="MoaB/Mog-like domain"/>
    <property type="match status" value="1"/>
</dbReference>
<comment type="function">
    <text evidence="5">May be involved in the biosynthesis of molybdopterin. Can bind GTP and has low GTPase activity. Can bind MPT, but has no MPT adenylyl transferase activity.</text>
</comment>
<dbReference type="GO" id="GO:0005525">
    <property type="term" value="F:GTP binding"/>
    <property type="evidence" value="ECO:0007669"/>
    <property type="project" value="UniProtKB-KW"/>
</dbReference>
<dbReference type="UniPathway" id="UPA00344"/>